<dbReference type="InterPro" id="IPR009741">
    <property type="entry name" value="EARLY_FLOWERING_4_dom"/>
</dbReference>
<dbReference type="EMBL" id="HG994369">
    <property type="protein sequence ID" value="CAF1928277.1"/>
    <property type="molecule type" value="Genomic_DNA"/>
</dbReference>
<dbReference type="GO" id="GO:0042753">
    <property type="term" value="P:positive regulation of circadian rhythm"/>
    <property type="evidence" value="ECO:0007669"/>
    <property type="project" value="InterPro"/>
</dbReference>
<dbReference type="GO" id="GO:0005634">
    <property type="term" value="C:nucleus"/>
    <property type="evidence" value="ECO:0007669"/>
    <property type="project" value="UniProtKB-SubCell"/>
</dbReference>
<dbReference type="InterPro" id="IPR006176">
    <property type="entry name" value="3-OHacyl-CoA_DH_NAD-bd"/>
</dbReference>
<name>A0A816L2M2_BRANA</name>
<dbReference type="GO" id="GO:0070403">
    <property type="term" value="F:NAD+ binding"/>
    <property type="evidence" value="ECO:0007669"/>
    <property type="project" value="InterPro"/>
</dbReference>
<dbReference type="Pfam" id="PF07011">
    <property type="entry name" value="Elf4"/>
    <property type="match status" value="1"/>
</dbReference>
<evidence type="ECO:0000256" key="2">
    <source>
        <dbReference type="ARBA" id="ARBA00009514"/>
    </source>
</evidence>
<dbReference type="PANTHER" id="PTHR33469:SF18">
    <property type="entry name" value="PROTEIN EARLY FLOWERING 4 DOMAIN-CONTAINING PROTEIN"/>
    <property type="match status" value="1"/>
</dbReference>
<evidence type="ECO:0000259" key="5">
    <source>
        <dbReference type="Pfam" id="PF02737"/>
    </source>
</evidence>
<evidence type="ECO:0000256" key="4">
    <source>
        <dbReference type="ARBA" id="ARBA00023242"/>
    </source>
</evidence>
<proteinExistence type="inferred from homology"/>
<feature type="domain" description="Protein EARLY FLOWERING 4" evidence="6">
    <location>
        <begin position="44"/>
        <end position="84"/>
    </location>
</feature>
<dbReference type="Pfam" id="PF02737">
    <property type="entry name" value="3HCDH_N"/>
    <property type="match status" value="1"/>
</dbReference>
<dbReference type="PANTHER" id="PTHR33469">
    <property type="entry name" value="PROTEIN ELF4-LIKE 4"/>
    <property type="match status" value="1"/>
</dbReference>
<dbReference type="InterPro" id="IPR036291">
    <property type="entry name" value="NAD(P)-bd_dom_sf"/>
</dbReference>
<evidence type="ECO:0000313" key="7">
    <source>
        <dbReference type="EMBL" id="CAF1928277.1"/>
    </source>
</evidence>
<dbReference type="CDD" id="cd00448">
    <property type="entry name" value="YjgF_YER057c_UK114_family"/>
    <property type="match status" value="1"/>
</dbReference>
<dbReference type="InterPro" id="IPR040462">
    <property type="entry name" value="EARLY_FLOWERING_4"/>
</dbReference>
<accession>A0A816L2M2</accession>
<keyword evidence="3" id="KW-0090">Biological rhythms</keyword>
<dbReference type="GO" id="GO:0006631">
    <property type="term" value="P:fatty acid metabolic process"/>
    <property type="evidence" value="ECO:0007669"/>
    <property type="project" value="InterPro"/>
</dbReference>
<dbReference type="SMR" id="A0A816L2M2"/>
<keyword evidence="4" id="KW-0539">Nucleus</keyword>
<dbReference type="SUPFAM" id="SSF51735">
    <property type="entry name" value="NAD(P)-binding Rossmann-fold domains"/>
    <property type="match status" value="1"/>
</dbReference>
<protein>
    <submittedName>
        <fullName evidence="7">(rape) hypothetical protein</fullName>
    </submittedName>
</protein>
<dbReference type="Proteomes" id="UP001295469">
    <property type="component" value="Chromosome C05"/>
</dbReference>
<comment type="subcellular location">
    <subcellularLocation>
        <location evidence="1">Nucleus</location>
    </subcellularLocation>
</comment>
<dbReference type="Gene3D" id="3.40.50.720">
    <property type="entry name" value="NAD(P)-binding Rossmann-like Domain"/>
    <property type="match status" value="1"/>
</dbReference>
<dbReference type="InterPro" id="IPR035959">
    <property type="entry name" value="RutC-like_sf"/>
</dbReference>
<comment type="similarity">
    <text evidence="2">Belongs to the EARLY FLOWERING 4 family.</text>
</comment>
<feature type="domain" description="3-hydroxyacyl-CoA dehydrogenase NAD binding" evidence="5">
    <location>
        <begin position="113"/>
        <end position="153"/>
    </location>
</feature>
<dbReference type="Gene3D" id="3.30.1330.40">
    <property type="entry name" value="RutC-like"/>
    <property type="match status" value="1"/>
</dbReference>
<evidence type="ECO:0000256" key="3">
    <source>
        <dbReference type="ARBA" id="ARBA00023108"/>
    </source>
</evidence>
<sequence>MESSPSRNPISKFITGESKFEPNLMRLMNIILIFVGKKWSFVNVQELQSFQKSFVNVQDILDQNRLLIDEINLNHESNQPENLQSKSKGKFITLKTPFCWSAKIPNRKTPVRDIKKKLFKDFDGIAKSSAILASNTSSISITRLASATQRPCQEVVSTDKAPPAVGPYSQAIKANGFVFVSGVLGLVPEVCFTSF</sequence>
<evidence type="ECO:0000259" key="6">
    <source>
        <dbReference type="Pfam" id="PF07011"/>
    </source>
</evidence>
<dbReference type="AlphaFoldDB" id="A0A816L2M2"/>
<evidence type="ECO:0000256" key="1">
    <source>
        <dbReference type="ARBA" id="ARBA00004123"/>
    </source>
</evidence>
<organism evidence="7">
    <name type="scientific">Brassica napus</name>
    <name type="common">Rape</name>
    <dbReference type="NCBI Taxonomy" id="3708"/>
    <lineage>
        <taxon>Eukaryota</taxon>
        <taxon>Viridiplantae</taxon>
        <taxon>Streptophyta</taxon>
        <taxon>Embryophyta</taxon>
        <taxon>Tracheophyta</taxon>
        <taxon>Spermatophyta</taxon>
        <taxon>Magnoliopsida</taxon>
        <taxon>eudicotyledons</taxon>
        <taxon>Gunneridae</taxon>
        <taxon>Pentapetalae</taxon>
        <taxon>rosids</taxon>
        <taxon>malvids</taxon>
        <taxon>Brassicales</taxon>
        <taxon>Brassicaceae</taxon>
        <taxon>Brassiceae</taxon>
        <taxon>Brassica</taxon>
    </lineage>
</organism>
<reference evidence="7" key="1">
    <citation type="submission" date="2021-01" db="EMBL/GenBank/DDBJ databases">
        <authorList>
            <consortium name="Genoscope - CEA"/>
            <person name="William W."/>
        </authorList>
    </citation>
    <scope>NUCLEOTIDE SEQUENCE</scope>
</reference>
<gene>
    <name evidence="7" type="ORF">DARMORV10_C05P25410.1</name>
</gene>
<dbReference type="GO" id="GO:0048511">
    <property type="term" value="P:rhythmic process"/>
    <property type="evidence" value="ECO:0007669"/>
    <property type="project" value="UniProtKB-KW"/>
</dbReference>